<dbReference type="SUPFAM" id="SSF58113">
    <property type="entry name" value="Apolipoprotein A-I"/>
    <property type="match status" value="1"/>
</dbReference>
<evidence type="ECO:0000313" key="1">
    <source>
        <dbReference type="EMBL" id="TDH04048.1"/>
    </source>
</evidence>
<accession>A0A484CQ44</accession>
<dbReference type="Gene3D" id="6.10.250.100">
    <property type="match status" value="1"/>
</dbReference>
<dbReference type="AlphaFoldDB" id="A0A484CQ44"/>
<sequence>MHTDVRQSAEGLLDFGLVCPGGRMSNKDSHCDRAASPCGTIRSVRVLQEGTIRSKFSCPTGLLHSAAMKFSLIAAVVLLALAQGSFAQDVSDLESLGRYFEEMKNKMVQDLTEIIRNQDLANQAQTFIEEKQTQLEPLVAQIQEQLKTVAASVEEQIKPLVANVQAPLQVDNFKQQMESIFQKLTEQTKTIGN</sequence>
<proteinExistence type="predicted"/>
<keyword evidence="2" id="KW-1185">Reference proteome</keyword>
<dbReference type="EMBL" id="SCKG01000014">
    <property type="protein sequence ID" value="TDH04048.1"/>
    <property type="molecule type" value="Genomic_DNA"/>
</dbReference>
<organism evidence="1 2">
    <name type="scientific">Perca flavescens</name>
    <name type="common">American yellow perch</name>
    <name type="synonym">Morone flavescens</name>
    <dbReference type="NCBI Taxonomy" id="8167"/>
    <lineage>
        <taxon>Eukaryota</taxon>
        <taxon>Metazoa</taxon>
        <taxon>Chordata</taxon>
        <taxon>Craniata</taxon>
        <taxon>Vertebrata</taxon>
        <taxon>Euteleostomi</taxon>
        <taxon>Actinopterygii</taxon>
        <taxon>Neopterygii</taxon>
        <taxon>Teleostei</taxon>
        <taxon>Neoteleostei</taxon>
        <taxon>Acanthomorphata</taxon>
        <taxon>Eupercaria</taxon>
        <taxon>Perciformes</taxon>
        <taxon>Percoidei</taxon>
        <taxon>Percidae</taxon>
        <taxon>Percinae</taxon>
        <taxon>Perca</taxon>
    </lineage>
</organism>
<name>A0A484CQ44_PERFV</name>
<protein>
    <submittedName>
        <fullName evidence="1">Uncharacterized protein</fullName>
    </submittedName>
</protein>
<comment type="caution">
    <text evidence="1">The sequence shown here is derived from an EMBL/GenBank/DDBJ whole genome shotgun (WGS) entry which is preliminary data.</text>
</comment>
<evidence type="ECO:0000313" key="2">
    <source>
        <dbReference type="Proteomes" id="UP000295070"/>
    </source>
</evidence>
<reference evidence="1 2" key="1">
    <citation type="submission" date="2019-01" db="EMBL/GenBank/DDBJ databases">
        <title>A chromosome-scale genome assembly of the yellow perch, Perca flavescens.</title>
        <authorList>
            <person name="Feron R."/>
            <person name="Morvezen R."/>
            <person name="Bestin A."/>
            <person name="Haffray P."/>
            <person name="Klopp C."/>
            <person name="Zahm M."/>
            <person name="Cabau C."/>
            <person name="Roques C."/>
            <person name="Donnadieu C."/>
            <person name="Bouchez O."/>
            <person name="Christie M."/>
            <person name="Larson W."/>
            <person name="Guiguen Y."/>
        </authorList>
    </citation>
    <scope>NUCLEOTIDE SEQUENCE [LARGE SCALE GENOMIC DNA]</scope>
    <source>
        <strain evidence="1">YP-PL-M2</strain>
        <tissue evidence="1">Blood</tissue>
    </source>
</reference>
<gene>
    <name evidence="1" type="ORF">EPR50_G00148390</name>
</gene>
<dbReference type="Proteomes" id="UP000295070">
    <property type="component" value="Chromosome 14"/>
</dbReference>